<dbReference type="GO" id="GO:0006412">
    <property type="term" value="P:translation"/>
    <property type="evidence" value="ECO:0007669"/>
    <property type="project" value="TreeGrafter"/>
</dbReference>
<feature type="domain" description="S1 motif" evidence="9">
    <location>
        <begin position="147"/>
        <end position="213"/>
    </location>
</feature>
<dbReference type="InterPro" id="IPR003029">
    <property type="entry name" value="S1_domain"/>
</dbReference>
<feature type="domain" description="S1 motif" evidence="9">
    <location>
        <begin position="234"/>
        <end position="302"/>
    </location>
</feature>
<dbReference type="NCBIfam" id="NF004953">
    <property type="entry name" value="PRK06299.1-3"/>
    <property type="match status" value="1"/>
</dbReference>
<dbReference type="InterPro" id="IPR035104">
    <property type="entry name" value="Ribosomal_protein_S1-like"/>
</dbReference>
<feature type="domain" description="S1 motif" evidence="9">
    <location>
        <begin position="493"/>
        <end position="558"/>
    </location>
</feature>
<feature type="compositionally biased region" description="Basic and acidic residues" evidence="8">
    <location>
        <begin position="597"/>
        <end position="607"/>
    </location>
</feature>
<keyword evidence="4 10" id="KW-0689">Ribosomal protein</keyword>
<evidence type="ECO:0000256" key="2">
    <source>
        <dbReference type="ARBA" id="ARBA00022737"/>
    </source>
</evidence>
<name>A0A1V6LRI4_9FLAO</name>
<keyword evidence="11" id="KW-1185">Reference proteome</keyword>
<keyword evidence="5" id="KW-0687">Ribonucleoprotein</keyword>
<evidence type="ECO:0000259" key="9">
    <source>
        <dbReference type="PROSITE" id="PS50126"/>
    </source>
</evidence>
<dbReference type="FunFam" id="2.40.50.140:FF:000110">
    <property type="entry name" value="30S ribosomal protein S1"/>
    <property type="match status" value="1"/>
</dbReference>
<dbReference type="CDD" id="cd04465">
    <property type="entry name" value="S1_RPS1_repeat_ec2_hs2"/>
    <property type="match status" value="1"/>
</dbReference>
<dbReference type="SMART" id="SM00316">
    <property type="entry name" value="S1"/>
    <property type="match status" value="6"/>
</dbReference>
<evidence type="ECO:0000256" key="8">
    <source>
        <dbReference type="SAM" id="MobiDB-lite"/>
    </source>
</evidence>
<proteinExistence type="inferred from homology"/>
<keyword evidence="3" id="KW-0694">RNA-binding</keyword>
<comment type="similarity">
    <text evidence="1">Belongs to the bacterial ribosomal protein bS1 family.</text>
</comment>
<feature type="region of interest" description="Disordered" evidence="8">
    <location>
        <begin position="1"/>
        <end position="28"/>
    </location>
</feature>
<comment type="caution">
    <text evidence="10">The sequence shown here is derived from an EMBL/GenBank/DDBJ whole genome shotgun (WGS) entry which is preliminary data.</text>
</comment>
<sequence length="607" mass="68201">MAEEQKAAEVVEETKAQETSPKQDPKEFLDNFDWDKYEEGIEKVDDSKLNEFEKLVEENFVDTADEEVVEGTVVHMTDREAIIDINAKSEGVISLNEFRYNPDLKVGDKVEVLIDIREDKTGQLVLSHRKARTIMAWDRVNAAHDKEEIVQGFVKCRTKGGMIVDVFGIEAFLPGSQIDVKPIRDYDQYVGKTMEFKVVKINHEFKNVVVSHKALIEADIEEQKKEIIGQLEKGQVLEGVVKNITSYGVFIDLGGVDGLVHITDLSWSRINHPNEVVELDQKLNVVILDFDDNKSRIQLGLKQLEKHPWDALGDNIQVGEKVKGKVVVIADYGAFIEVAEGVEGLIHVSEMSWSTHLRSAQDFVKVGDEVEAVVLTLDREERKMSLGIKQLTPDPWTDITSKYPVGSRHKGIVRNFTNFGVFVEMEEGIDGLIYISDLSWTKKIKHPSEFVNVGDELEVEVLELDVDGRKLSLGHKQTTENPWDKYAAEFGEGSVHKATVTDIVDKGATIVLNDDITAFVPSRHMEKEDGSKIKKGEEVEFKVIEFNKDFKRVVASHTAIFREQEETNIKAAKRKAAASAEENAPTLGDANSALQALKDKMEADAKK</sequence>
<dbReference type="PRINTS" id="PR00681">
    <property type="entry name" value="RIBOSOMALS1"/>
</dbReference>
<protein>
    <recommendedName>
        <fullName evidence="6">Small ribosomal subunit protein bS1</fullName>
    </recommendedName>
    <alternativeName>
        <fullName evidence="7">30S ribosomal protein S1</fullName>
    </alternativeName>
</protein>
<evidence type="ECO:0000256" key="4">
    <source>
        <dbReference type="ARBA" id="ARBA00022980"/>
    </source>
</evidence>
<evidence type="ECO:0000256" key="3">
    <source>
        <dbReference type="ARBA" id="ARBA00022884"/>
    </source>
</evidence>
<dbReference type="PANTHER" id="PTHR10724">
    <property type="entry name" value="30S RIBOSOMAL PROTEIN S1"/>
    <property type="match status" value="1"/>
</dbReference>
<evidence type="ECO:0000313" key="11">
    <source>
        <dbReference type="Proteomes" id="UP000191680"/>
    </source>
</evidence>
<dbReference type="Pfam" id="PF00575">
    <property type="entry name" value="S1"/>
    <property type="match status" value="6"/>
</dbReference>
<dbReference type="Proteomes" id="UP000191680">
    <property type="component" value="Unassembled WGS sequence"/>
</dbReference>
<evidence type="ECO:0000256" key="6">
    <source>
        <dbReference type="ARBA" id="ARBA00035293"/>
    </source>
</evidence>
<dbReference type="InterPro" id="IPR012340">
    <property type="entry name" value="NA-bd_OB-fold"/>
</dbReference>
<evidence type="ECO:0000256" key="7">
    <source>
        <dbReference type="ARBA" id="ARBA00035517"/>
    </source>
</evidence>
<dbReference type="FunFam" id="2.40.50.140:FF:000051">
    <property type="entry name" value="RNA-binding transcriptional accessory protein"/>
    <property type="match status" value="1"/>
</dbReference>
<evidence type="ECO:0000256" key="5">
    <source>
        <dbReference type="ARBA" id="ARBA00023274"/>
    </source>
</evidence>
<accession>A0A1V6LRI4</accession>
<feature type="domain" description="S1 motif" evidence="9">
    <location>
        <begin position="66"/>
        <end position="129"/>
    </location>
</feature>
<dbReference type="GO" id="GO:0003735">
    <property type="term" value="F:structural constituent of ribosome"/>
    <property type="evidence" value="ECO:0007669"/>
    <property type="project" value="TreeGrafter"/>
</dbReference>
<dbReference type="PANTHER" id="PTHR10724:SF7">
    <property type="entry name" value="SMALL RIBOSOMAL SUBUNIT PROTEIN BS1C"/>
    <property type="match status" value="1"/>
</dbReference>
<dbReference type="EMBL" id="MTBC01000005">
    <property type="protein sequence ID" value="OQD42657.1"/>
    <property type="molecule type" value="Genomic_DNA"/>
</dbReference>
<evidence type="ECO:0000313" key="10">
    <source>
        <dbReference type="EMBL" id="OQD42657.1"/>
    </source>
</evidence>
<dbReference type="PROSITE" id="PS50126">
    <property type="entry name" value="S1"/>
    <property type="match status" value="6"/>
</dbReference>
<feature type="domain" description="S1 motif" evidence="9">
    <location>
        <begin position="319"/>
        <end position="389"/>
    </location>
</feature>
<dbReference type="GO" id="GO:0022627">
    <property type="term" value="C:cytosolic small ribosomal subunit"/>
    <property type="evidence" value="ECO:0007669"/>
    <property type="project" value="TreeGrafter"/>
</dbReference>
<dbReference type="OrthoDB" id="9804077at2"/>
<dbReference type="GO" id="GO:0003729">
    <property type="term" value="F:mRNA binding"/>
    <property type="evidence" value="ECO:0007669"/>
    <property type="project" value="TreeGrafter"/>
</dbReference>
<dbReference type="RefSeq" id="WP_010519742.1">
    <property type="nucleotide sequence ID" value="NZ_AFOE01000050.1"/>
</dbReference>
<dbReference type="AlphaFoldDB" id="A0A1V6LRI4"/>
<dbReference type="Gene3D" id="2.40.50.140">
    <property type="entry name" value="Nucleic acid-binding proteins"/>
    <property type="match status" value="6"/>
</dbReference>
<feature type="region of interest" description="Disordered" evidence="8">
    <location>
        <begin position="572"/>
        <end position="607"/>
    </location>
</feature>
<dbReference type="InterPro" id="IPR050437">
    <property type="entry name" value="Ribos_protein_bS1-like"/>
</dbReference>
<dbReference type="FunFam" id="2.40.50.140:FF:000011">
    <property type="entry name" value="30S ribosomal protein S1"/>
    <property type="match status" value="1"/>
</dbReference>
<organism evidence="10 11">
    <name type="scientific">Croceivirga radicis</name>
    <dbReference type="NCBI Taxonomy" id="1929488"/>
    <lineage>
        <taxon>Bacteria</taxon>
        <taxon>Pseudomonadati</taxon>
        <taxon>Bacteroidota</taxon>
        <taxon>Flavobacteriia</taxon>
        <taxon>Flavobacteriales</taxon>
        <taxon>Flavobacteriaceae</taxon>
        <taxon>Croceivirga</taxon>
    </lineage>
</organism>
<dbReference type="CDD" id="cd05688">
    <property type="entry name" value="S1_RPS1_repeat_ec3"/>
    <property type="match status" value="1"/>
</dbReference>
<dbReference type="SUPFAM" id="SSF50249">
    <property type="entry name" value="Nucleic acid-binding proteins"/>
    <property type="match status" value="6"/>
</dbReference>
<evidence type="ECO:0000256" key="1">
    <source>
        <dbReference type="ARBA" id="ARBA00006767"/>
    </source>
</evidence>
<gene>
    <name evidence="10" type="ORF">BUL40_09020</name>
</gene>
<dbReference type="CDD" id="cd05687">
    <property type="entry name" value="S1_RPS1_repeat_ec1_hs1"/>
    <property type="match status" value="1"/>
</dbReference>
<keyword evidence="2" id="KW-0677">Repeat</keyword>
<feature type="domain" description="S1 motif" evidence="9">
    <location>
        <begin position="406"/>
        <end position="476"/>
    </location>
</feature>
<reference evidence="10 11" key="1">
    <citation type="submission" date="2016-12" db="EMBL/GenBank/DDBJ databases">
        <authorList>
            <person name="Song W.-J."/>
            <person name="Kurnit D.M."/>
        </authorList>
    </citation>
    <scope>NUCLEOTIDE SEQUENCE [LARGE SCALE GENOMIC DNA]</scope>
    <source>
        <strain evidence="10 11">HSG9</strain>
    </source>
</reference>